<evidence type="ECO:0000313" key="14">
    <source>
        <dbReference type="Proteomes" id="UP000737018"/>
    </source>
</evidence>
<evidence type="ECO:0000259" key="11">
    <source>
        <dbReference type="PROSITE" id="PS50982"/>
    </source>
</evidence>
<reference evidence="13" key="1">
    <citation type="submission" date="2020-03" db="EMBL/GenBank/DDBJ databases">
        <title>Castanea mollissima Vanexum genome sequencing.</title>
        <authorList>
            <person name="Staton M."/>
        </authorList>
    </citation>
    <scope>NUCLEOTIDE SEQUENCE</scope>
    <source>
        <tissue evidence="13">Leaf</tissue>
    </source>
</reference>
<feature type="region of interest" description="Disordered" evidence="10">
    <location>
        <begin position="23"/>
        <end position="54"/>
    </location>
</feature>
<evidence type="ECO:0000256" key="9">
    <source>
        <dbReference type="ARBA" id="ARBA00037139"/>
    </source>
</evidence>
<dbReference type="GO" id="GO:0003677">
    <property type="term" value="F:DNA binding"/>
    <property type="evidence" value="ECO:0007669"/>
    <property type="project" value="UniProtKB-KW"/>
</dbReference>
<evidence type="ECO:0000256" key="10">
    <source>
        <dbReference type="SAM" id="MobiDB-lite"/>
    </source>
</evidence>
<dbReference type="InterPro" id="IPR016177">
    <property type="entry name" value="DNA-bd_dom_sf"/>
</dbReference>
<dbReference type="PANTHER" id="PTHR12396">
    <property type="entry name" value="METHYL-CPG BINDING PROTEIN, MBD"/>
    <property type="match status" value="1"/>
</dbReference>
<evidence type="ECO:0000256" key="6">
    <source>
        <dbReference type="ARBA" id="ARBA00023125"/>
    </source>
</evidence>
<evidence type="ECO:0000256" key="3">
    <source>
        <dbReference type="ARBA" id="ARBA00022771"/>
    </source>
</evidence>
<evidence type="ECO:0000256" key="4">
    <source>
        <dbReference type="ARBA" id="ARBA00022833"/>
    </source>
</evidence>
<keyword evidence="14" id="KW-1185">Reference proteome</keyword>
<dbReference type="InterPro" id="IPR001739">
    <property type="entry name" value="Methyl_CpG_DNA-bd"/>
</dbReference>
<evidence type="ECO:0000256" key="2">
    <source>
        <dbReference type="ARBA" id="ARBA00022723"/>
    </source>
</evidence>
<comment type="caution">
    <text evidence="13">The sequence shown here is derived from an EMBL/GenBank/DDBJ whole genome shotgun (WGS) entry which is preliminary data.</text>
</comment>
<dbReference type="SUPFAM" id="SSF54171">
    <property type="entry name" value="DNA-binding domain"/>
    <property type="match status" value="1"/>
</dbReference>
<dbReference type="CDD" id="cd01396">
    <property type="entry name" value="MeCP2_MBD"/>
    <property type="match status" value="1"/>
</dbReference>
<dbReference type="Proteomes" id="UP000737018">
    <property type="component" value="Unassembled WGS sequence"/>
</dbReference>
<sequence>MWSATKKVKNGFTGSSFLAHQDSTLKEPVDVSSSSSSSSDDESLETEGEDEQNKQLVLYEPLANGTGAFTVQCANCFKWRLIPTKEKYEEIREHILEQPFFCETAREWRPDISCDDPADISQDGSRLWAIDKPNIAQPPPGWQRLLRIRGEGSTKFADVYYVAPSGKRLRSMVEVQKYFLEHPEHMTDGVTLSQFSFQIPRPLQENYVRKRPTRRAALCDATRPLEPDEVSPLSWAGPDDSPDSQLNRPARPSYFEAPVFDPVHRPAKKQARTPTKEMYSSKPK</sequence>
<dbReference type="PROSITE" id="PS51050">
    <property type="entry name" value="ZF_CW"/>
    <property type="match status" value="1"/>
</dbReference>
<dbReference type="Pfam" id="PF07496">
    <property type="entry name" value="zf-CW"/>
    <property type="match status" value="1"/>
</dbReference>
<dbReference type="InterPro" id="IPR011124">
    <property type="entry name" value="Znf_CW"/>
</dbReference>
<keyword evidence="2" id="KW-0479">Metal-binding</keyword>
<feature type="region of interest" description="Disordered" evidence="10">
    <location>
        <begin position="218"/>
        <end position="284"/>
    </location>
</feature>
<dbReference type="FunFam" id="3.30.890.10:FF:000012">
    <property type="entry name" value="Methyl-CpG-binding domain-containing protein 1"/>
    <property type="match status" value="1"/>
</dbReference>
<keyword evidence="6" id="KW-0238">DNA-binding</keyword>
<keyword evidence="3" id="KW-0863">Zinc-finger</keyword>
<dbReference type="GO" id="GO:0008270">
    <property type="term" value="F:zinc ion binding"/>
    <property type="evidence" value="ECO:0007669"/>
    <property type="project" value="UniProtKB-KW"/>
</dbReference>
<keyword evidence="5" id="KW-0805">Transcription regulation</keyword>
<feature type="domain" description="CW-type" evidence="12">
    <location>
        <begin position="63"/>
        <end position="122"/>
    </location>
</feature>
<evidence type="ECO:0000256" key="7">
    <source>
        <dbReference type="ARBA" id="ARBA00023163"/>
    </source>
</evidence>
<evidence type="ECO:0000256" key="1">
    <source>
        <dbReference type="ARBA" id="ARBA00004123"/>
    </source>
</evidence>
<comment type="function">
    <text evidence="9">Probable transcriptional regulator.</text>
</comment>
<dbReference type="Gene3D" id="3.30.890.10">
    <property type="entry name" value="Methyl-cpg-binding Protein 2, Chain A"/>
    <property type="match status" value="1"/>
</dbReference>
<evidence type="ECO:0000256" key="5">
    <source>
        <dbReference type="ARBA" id="ARBA00023015"/>
    </source>
</evidence>
<feature type="domain" description="MBD" evidence="11">
    <location>
        <begin position="128"/>
        <end position="202"/>
    </location>
</feature>
<dbReference type="Gene3D" id="3.30.40.100">
    <property type="match status" value="1"/>
</dbReference>
<feature type="compositionally biased region" description="Acidic residues" evidence="10">
    <location>
        <begin position="39"/>
        <end position="50"/>
    </location>
</feature>
<name>A0A8J4R1X3_9ROSI</name>
<keyword evidence="8" id="KW-0539">Nucleus</keyword>
<gene>
    <name evidence="13" type="ORF">CMV_018665</name>
</gene>
<dbReference type="FunFam" id="3.30.40.100:FF:000008">
    <property type="entry name" value="Methyl-CpG-binding domain-containing protein 2"/>
    <property type="match status" value="1"/>
</dbReference>
<evidence type="ECO:0000313" key="13">
    <source>
        <dbReference type="EMBL" id="KAF3956183.1"/>
    </source>
</evidence>
<dbReference type="OrthoDB" id="10072024at2759"/>
<dbReference type="Pfam" id="PF01429">
    <property type="entry name" value="MBD"/>
    <property type="match status" value="1"/>
</dbReference>
<dbReference type="PANTHER" id="PTHR12396:SF0">
    <property type="entry name" value="METHYL-CPG BINDING DOMAIN PROTEIN-LIKE, ISOFORM C"/>
    <property type="match status" value="1"/>
</dbReference>
<proteinExistence type="predicted"/>
<dbReference type="AlphaFoldDB" id="A0A8J4R1X3"/>
<organism evidence="13 14">
    <name type="scientific">Castanea mollissima</name>
    <name type="common">Chinese chestnut</name>
    <dbReference type="NCBI Taxonomy" id="60419"/>
    <lineage>
        <taxon>Eukaryota</taxon>
        <taxon>Viridiplantae</taxon>
        <taxon>Streptophyta</taxon>
        <taxon>Embryophyta</taxon>
        <taxon>Tracheophyta</taxon>
        <taxon>Spermatophyta</taxon>
        <taxon>Magnoliopsida</taxon>
        <taxon>eudicotyledons</taxon>
        <taxon>Gunneridae</taxon>
        <taxon>Pentapetalae</taxon>
        <taxon>rosids</taxon>
        <taxon>fabids</taxon>
        <taxon>Fagales</taxon>
        <taxon>Fagaceae</taxon>
        <taxon>Castanea</taxon>
    </lineage>
</organism>
<protein>
    <recommendedName>
        <fullName evidence="15">Methyl-CpG-binding domain-containing protein 2</fullName>
    </recommendedName>
</protein>
<evidence type="ECO:0008006" key="15">
    <source>
        <dbReference type="Google" id="ProtNLM"/>
    </source>
</evidence>
<evidence type="ECO:0000259" key="12">
    <source>
        <dbReference type="PROSITE" id="PS51050"/>
    </source>
</evidence>
<keyword evidence="7" id="KW-0804">Transcription</keyword>
<keyword evidence="4" id="KW-0862">Zinc</keyword>
<comment type="subcellular location">
    <subcellularLocation>
        <location evidence="1">Nucleus</location>
    </subcellularLocation>
</comment>
<dbReference type="EMBL" id="JRKL02003169">
    <property type="protein sequence ID" value="KAF3956183.1"/>
    <property type="molecule type" value="Genomic_DNA"/>
</dbReference>
<dbReference type="GO" id="GO:0000118">
    <property type="term" value="C:histone deacetylase complex"/>
    <property type="evidence" value="ECO:0007669"/>
    <property type="project" value="UniProtKB-ARBA"/>
</dbReference>
<accession>A0A8J4R1X3</accession>
<evidence type="ECO:0000256" key="8">
    <source>
        <dbReference type="ARBA" id="ARBA00023242"/>
    </source>
</evidence>
<dbReference type="SMART" id="SM00391">
    <property type="entry name" value="MBD"/>
    <property type="match status" value="1"/>
</dbReference>
<dbReference type="PROSITE" id="PS50982">
    <property type="entry name" value="MBD"/>
    <property type="match status" value="1"/>
</dbReference>